<evidence type="ECO:0000313" key="2">
    <source>
        <dbReference type="EMBL" id="RIA78343.1"/>
    </source>
</evidence>
<reference evidence="2 3" key="1">
    <citation type="submission" date="2018-08" db="EMBL/GenBank/DDBJ databases">
        <title>Genomic Encyclopedia of Archaeal and Bacterial Type Strains, Phase II (KMG-II): from individual species to whole genera.</title>
        <authorList>
            <person name="Goeker M."/>
        </authorList>
    </citation>
    <scope>NUCLEOTIDE SEQUENCE [LARGE SCALE GENOMIC DNA]</scope>
    <source>
        <strain evidence="2 3">ATCC 27112</strain>
    </source>
</reference>
<accession>A0A397RVX9</accession>
<keyword evidence="2" id="KW-0808">Transferase</keyword>
<protein>
    <submittedName>
        <fullName evidence="2">Diamine N-acetyltransferase</fullName>
    </submittedName>
</protein>
<gene>
    <name evidence="2" type="ORF">EI71_00295</name>
</gene>
<dbReference type="EMBL" id="QXEV01000002">
    <property type="protein sequence ID" value="RIA78343.1"/>
    <property type="molecule type" value="Genomic_DNA"/>
</dbReference>
<evidence type="ECO:0000313" key="3">
    <source>
        <dbReference type="Proteomes" id="UP000266506"/>
    </source>
</evidence>
<dbReference type="InterPro" id="IPR000182">
    <property type="entry name" value="GNAT_dom"/>
</dbReference>
<proteinExistence type="predicted"/>
<dbReference type="FunCoup" id="A0A397RVX9">
    <property type="interactions" value="5"/>
</dbReference>
<feature type="domain" description="N-acetyltransferase" evidence="1">
    <location>
        <begin position="20"/>
        <end position="173"/>
    </location>
</feature>
<comment type="caution">
    <text evidence="2">The sequence shown here is derived from an EMBL/GenBank/DDBJ whole genome shotgun (WGS) entry which is preliminary data.</text>
</comment>
<sequence>MLEEVKNYKLKHKNLKLIPITTKNYWEIGWLELKKEQEEFVGDNFKSMAYAYATVMEGKYAKAFGIYDGDESIGFLLIGHNSYSFEGCPKTLMHSYDLWRIMIDKDYQNIGYGKDAVKLAIDYILTFPDGEEDIITTSYVEGNECAKHIYESFGFKPNGDNYEDEITLVLKVK</sequence>
<keyword evidence="3" id="KW-1185">Reference proteome</keyword>
<dbReference type="RefSeq" id="WP_119015464.1">
    <property type="nucleotide sequence ID" value="NZ_QXEV01000002.1"/>
</dbReference>
<dbReference type="PROSITE" id="PS51186">
    <property type="entry name" value="GNAT"/>
    <property type="match status" value="1"/>
</dbReference>
<organism evidence="2 3">
    <name type="scientific">Anaeroplasma bactoclasticum</name>
    <dbReference type="NCBI Taxonomy" id="2088"/>
    <lineage>
        <taxon>Bacteria</taxon>
        <taxon>Bacillati</taxon>
        <taxon>Mycoplasmatota</taxon>
        <taxon>Mollicutes</taxon>
        <taxon>Anaeroplasmatales</taxon>
        <taxon>Anaeroplasmataceae</taxon>
        <taxon>Anaeroplasma</taxon>
    </lineage>
</organism>
<dbReference type="GO" id="GO:0016747">
    <property type="term" value="F:acyltransferase activity, transferring groups other than amino-acyl groups"/>
    <property type="evidence" value="ECO:0007669"/>
    <property type="project" value="InterPro"/>
</dbReference>
<dbReference type="Proteomes" id="UP000266506">
    <property type="component" value="Unassembled WGS sequence"/>
</dbReference>
<dbReference type="Gene3D" id="3.40.630.30">
    <property type="match status" value="1"/>
</dbReference>
<dbReference type="AlphaFoldDB" id="A0A397RVX9"/>
<dbReference type="InParanoid" id="A0A397RVX9"/>
<dbReference type="Pfam" id="PF13508">
    <property type="entry name" value="Acetyltransf_7"/>
    <property type="match status" value="1"/>
</dbReference>
<dbReference type="SUPFAM" id="SSF55729">
    <property type="entry name" value="Acyl-CoA N-acyltransferases (Nat)"/>
    <property type="match status" value="1"/>
</dbReference>
<evidence type="ECO:0000259" key="1">
    <source>
        <dbReference type="PROSITE" id="PS51186"/>
    </source>
</evidence>
<name>A0A397RVX9_9MOLU</name>
<dbReference type="OrthoDB" id="9127144at2"/>
<dbReference type="InterPro" id="IPR016181">
    <property type="entry name" value="Acyl_CoA_acyltransferase"/>
</dbReference>